<feature type="compositionally biased region" description="Low complexity" evidence="1">
    <location>
        <begin position="52"/>
        <end position="77"/>
    </location>
</feature>
<dbReference type="GeneID" id="32888755"/>
<gene>
    <name evidence="2" type="primary">orf113</name>
</gene>
<sequence>MVSLSILEEVKSDINKLTSSSTEDENLKREGSDLTEDSQSSKKPRNDDGKSDNSGSSGSCSPSGSSSTPPSCSDGGSETSNNRNFLDHDSQILLLNIIIKIVAGLTGGDDFEE</sequence>
<proteinExistence type="predicted"/>
<dbReference type="AlphaFoldDB" id="A0A1X8VJJ6"/>
<geneLocation type="mitochondrion" evidence="2"/>
<dbReference type="RefSeq" id="YP_009364313.1">
    <property type="nucleotide sequence ID" value="NC_034659.1"/>
</dbReference>
<evidence type="ECO:0000313" key="2">
    <source>
        <dbReference type="EMBL" id="ARF03365.1"/>
    </source>
</evidence>
<keyword evidence="2" id="KW-0496">Mitochondrion</keyword>
<accession>A0A1X8VJJ6</accession>
<dbReference type="EMBL" id="KY622006">
    <property type="protein sequence ID" value="ARF03365.1"/>
    <property type="molecule type" value="Genomic_DNA"/>
</dbReference>
<protein>
    <submittedName>
        <fullName evidence="2">Uncharacterized protein</fullName>
    </submittedName>
</protein>
<organism evidence="2">
    <name type="scientific">Ophiocordyceps sinensis</name>
    <dbReference type="NCBI Taxonomy" id="72228"/>
    <lineage>
        <taxon>Eukaryota</taxon>
        <taxon>Fungi</taxon>
        <taxon>Dikarya</taxon>
        <taxon>Ascomycota</taxon>
        <taxon>Pezizomycotina</taxon>
        <taxon>Sordariomycetes</taxon>
        <taxon>Hypocreomycetidae</taxon>
        <taxon>Hypocreales</taxon>
        <taxon>Ophiocordycipitaceae</taxon>
        <taxon>Ophiocordyceps</taxon>
    </lineage>
</organism>
<name>A0A1X8VJJ6_9HYPO</name>
<reference evidence="2" key="1">
    <citation type="submission" date="2017-02" db="EMBL/GenBank/DDBJ databases">
        <title>SMRT sequencing of the wild medicinal fungus Ophiocordyceps sinensis mitochondrial genome reveals phylogenetic relationship and depicts a genome-wide modification map.</title>
        <authorList>
            <person name="Liu D."/>
            <person name="Kang X."/>
            <person name="Hu L."/>
        </authorList>
    </citation>
    <scope>NUCLEOTIDE SEQUENCE</scope>
</reference>
<evidence type="ECO:0000256" key="1">
    <source>
        <dbReference type="SAM" id="MobiDB-lite"/>
    </source>
</evidence>
<feature type="region of interest" description="Disordered" evidence="1">
    <location>
        <begin position="13"/>
        <end position="84"/>
    </location>
</feature>